<keyword evidence="8" id="KW-0808">Transferase</keyword>
<comment type="cofactor">
    <cofactor evidence="1">
        <name>pyridoxal 5'-phosphate</name>
        <dbReference type="ChEBI" id="CHEBI:597326"/>
    </cofactor>
</comment>
<accession>A0A7V7QIS6</accession>
<dbReference type="InterPro" id="IPR052357">
    <property type="entry name" value="Orn_Lys_Arg_decarboxylase-I"/>
</dbReference>
<dbReference type="InterPro" id="IPR036633">
    <property type="entry name" value="Prn/Lys/Arg_de-COase_C_sf"/>
</dbReference>
<dbReference type="Proteomes" id="UP000461768">
    <property type="component" value="Unassembled WGS sequence"/>
</dbReference>
<dbReference type="Gene3D" id="3.40.640.10">
    <property type="entry name" value="Type I PLP-dependent aspartate aminotransferase-like (Major domain)"/>
    <property type="match status" value="1"/>
</dbReference>
<dbReference type="InterPro" id="IPR015421">
    <property type="entry name" value="PyrdxlP-dep_Trfase_major"/>
</dbReference>
<dbReference type="GO" id="GO:0008483">
    <property type="term" value="F:transaminase activity"/>
    <property type="evidence" value="ECO:0007669"/>
    <property type="project" value="UniProtKB-KW"/>
</dbReference>
<dbReference type="PANTHER" id="PTHR43277">
    <property type="entry name" value="ARGININE DECARBOXYLASE"/>
    <property type="match status" value="1"/>
</dbReference>
<dbReference type="InterPro" id="IPR015424">
    <property type="entry name" value="PyrdxlP-dep_Trfase"/>
</dbReference>
<keyword evidence="4" id="KW-0663">Pyridoxal phosphate</keyword>
<proteinExistence type="inferred from homology"/>
<evidence type="ECO:0000256" key="5">
    <source>
        <dbReference type="ARBA" id="ARBA00023239"/>
    </source>
</evidence>
<protein>
    <submittedName>
        <fullName evidence="8">Aminotransferase class I/II-fold pyridoxal phosphate-dependent enzyme</fullName>
    </submittedName>
</protein>
<dbReference type="InterPro" id="IPR000310">
    <property type="entry name" value="Orn/Lys/Arg_deCO2ase_major_dom"/>
</dbReference>
<dbReference type="InterPro" id="IPR008286">
    <property type="entry name" value="Prn/Lys/Arg_de-COase_C"/>
</dbReference>
<comment type="caution">
    <text evidence="8">The sequence shown here is derived from an EMBL/GenBank/DDBJ whole genome shotgun (WGS) entry which is preliminary data.</text>
</comment>
<evidence type="ECO:0000259" key="7">
    <source>
        <dbReference type="Pfam" id="PF03711"/>
    </source>
</evidence>
<evidence type="ECO:0000256" key="4">
    <source>
        <dbReference type="ARBA" id="ARBA00022898"/>
    </source>
</evidence>
<evidence type="ECO:0000256" key="1">
    <source>
        <dbReference type="ARBA" id="ARBA00001933"/>
    </source>
</evidence>
<evidence type="ECO:0000313" key="9">
    <source>
        <dbReference type="Proteomes" id="UP000461768"/>
    </source>
</evidence>
<keyword evidence="8" id="KW-0032">Aminotransferase</keyword>
<reference evidence="8 9" key="1">
    <citation type="submission" date="2019-09" db="EMBL/GenBank/DDBJ databases">
        <authorList>
            <person name="Valk L.C."/>
        </authorList>
    </citation>
    <scope>NUCLEOTIDE SEQUENCE [LARGE SCALE GENOMIC DNA]</scope>
    <source>
        <strain evidence="8">GalUA</strain>
    </source>
</reference>
<reference evidence="8 9" key="2">
    <citation type="submission" date="2020-02" db="EMBL/GenBank/DDBJ databases">
        <title>Candidatus Galacturonibacter soehngenii shows hetero-acetogenic catabolism of galacturonic acid but lacks a canonical carbon monoxide dehydrogenase/acetyl-CoA synthase complex.</title>
        <authorList>
            <person name="Diender M."/>
            <person name="Stouten G.R."/>
            <person name="Petersen J.F."/>
            <person name="Nielsen P.H."/>
            <person name="Dueholm M.S."/>
            <person name="Pronk J.T."/>
            <person name="Van Loosdrecht M.C.M."/>
        </authorList>
    </citation>
    <scope>NUCLEOTIDE SEQUENCE [LARGE SCALE GENOMIC DNA]</scope>
    <source>
        <strain evidence="8">GalUA</strain>
    </source>
</reference>
<keyword evidence="9" id="KW-1185">Reference proteome</keyword>
<dbReference type="Gene3D" id="3.90.105.10">
    <property type="entry name" value="Molybdopterin biosynthesis moea protein, domain 2"/>
    <property type="match status" value="1"/>
</dbReference>
<dbReference type="OrthoDB" id="9815233at2"/>
<dbReference type="PANTHER" id="PTHR43277:SF4">
    <property type="entry name" value="ARGININE DECARBOXYLASE"/>
    <property type="match status" value="1"/>
</dbReference>
<dbReference type="Pfam" id="PF01276">
    <property type="entry name" value="OKR_DC_1"/>
    <property type="match status" value="1"/>
</dbReference>
<organism evidence="8 9">
    <name type="scientific">Candidatus Galacturonatibacter soehngenii</name>
    <dbReference type="NCBI Taxonomy" id="2307010"/>
    <lineage>
        <taxon>Bacteria</taxon>
        <taxon>Bacillati</taxon>
        <taxon>Bacillota</taxon>
        <taxon>Clostridia</taxon>
        <taxon>Lachnospirales</taxon>
        <taxon>Lachnospiraceae</taxon>
        <taxon>Candidatus Galacturonatibacter</taxon>
    </lineage>
</organism>
<evidence type="ECO:0000256" key="2">
    <source>
        <dbReference type="ARBA" id="ARBA00010671"/>
    </source>
</evidence>
<feature type="domain" description="Orn/Lys/Arg decarboxylases family 1 pyridoxal-P attachment site" evidence="6">
    <location>
        <begin position="4"/>
        <end position="296"/>
    </location>
</feature>
<dbReference type="SUPFAM" id="SSF55904">
    <property type="entry name" value="Ornithine decarboxylase C-terminal domain"/>
    <property type="match status" value="1"/>
</dbReference>
<dbReference type="GO" id="GO:0016831">
    <property type="term" value="F:carboxy-lyase activity"/>
    <property type="evidence" value="ECO:0007669"/>
    <property type="project" value="UniProtKB-KW"/>
</dbReference>
<evidence type="ECO:0000313" key="8">
    <source>
        <dbReference type="EMBL" id="KAB1436617.1"/>
    </source>
</evidence>
<dbReference type="SUPFAM" id="SSF53383">
    <property type="entry name" value="PLP-dependent transferases"/>
    <property type="match status" value="1"/>
</dbReference>
<dbReference type="EMBL" id="WAGX01000006">
    <property type="protein sequence ID" value="KAB1436617.1"/>
    <property type="molecule type" value="Genomic_DNA"/>
</dbReference>
<dbReference type="Pfam" id="PF03711">
    <property type="entry name" value="OKR_DC_1_C"/>
    <property type="match status" value="1"/>
</dbReference>
<dbReference type="AlphaFoldDB" id="A0A7V7QIS6"/>
<evidence type="ECO:0000259" key="6">
    <source>
        <dbReference type="Pfam" id="PF01276"/>
    </source>
</evidence>
<evidence type="ECO:0000256" key="3">
    <source>
        <dbReference type="ARBA" id="ARBA00022793"/>
    </source>
</evidence>
<name>A0A7V7QIS6_9FIRM</name>
<keyword evidence="5" id="KW-0456">Lyase</keyword>
<keyword evidence="3" id="KW-0210">Decarboxylase</keyword>
<sequence>MMNLYERLKSYSELDYYPFHMPGHKRSKENHFINPFCLDITEIDNFDNLHHSEGILLEAQKRAAHLYQSKESYFIINGSTAGLLSAISACTSKGGSILMARNCHKAVYNAVFLNELKNIYTYPQNTDKYCVNGGLNPEKVKQLLISNQNIQAVVITSPTYDGIVSNVKEIANIVHKYNIPLIVDEAHGAHFGFHSYFPENAIKNGADIVIHSLHKTLPSLTQTALIHVNGTIVDRDRLRRYLSIYQTSSPSYLLMASIDSCINLLQTEGKDLFDNYVKKLNQFREEMSVLTKLKLLDDSVLGKYDIYDLDRSKLIISTKNTDITGKELYNRLLEKYHLQMEMATSNYVLGMTSVMDTEIGYERLKSALIEIDKTCNYVENNEKINLNLEAKICYTITESLKRTTKEHSLNDSIGKVSGEYVYLYPPGIPLIAPGEEITYELIIEINKYKKMGLTIEGMKDITNNKIQILT</sequence>
<comment type="similarity">
    <text evidence="2">Belongs to the Orn/Lys/Arg decarboxylase class-I family.</text>
</comment>
<gene>
    <name evidence="8" type="ORF">F7O84_14755</name>
</gene>
<feature type="domain" description="Orn/Lys/Arg decarboxylase C-terminal" evidence="7">
    <location>
        <begin position="396"/>
        <end position="439"/>
    </location>
</feature>